<evidence type="ECO:0000313" key="1">
    <source>
        <dbReference type="EMBL" id="KAJ2802640.1"/>
    </source>
</evidence>
<comment type="caution">
    <text evidence="1">The sequence shown here is derived from an EMBL/GenBank/DDBJ whole genome shotgun (WGS) entry which is preliminary data.</text>
</comment>
<accession>A0ACC1L7A8</accession>
<organism evidence="1 2">
    <name type="scientific">Coemansia furcata</name>
    <dbReference type="NCBI Taxonomy" id="417177"/>
    <lineage>
        <taxon>Eukaryota</taxon>
        <taxon>Fungi</taxon>
        <taxon>Fungi incertae sedis</taxon>
        <taxon>Zoopagomycota</taxon>
        <taxon>Kickxellomycotina</taxon>
        <taxon>Kickxellomycetes</taxon>
        <taxon>Kickxellales</taxon>
        <taxon>Kickxellaceae</taxon>
        <taxon>Coemansia</taxon>
    </lineage>
</organism>
<name>A0ACC1L7A8_9FUNG</name>
<keyword evidence="2" id="KW-1185">Reference proteome</keyword>
<dbReference type="Proteomes" id="UP001140096">
    <property type="component" value="Unassembled WGS sequence"/>
</dbReference>
<protein>
    <submittedName>
        <fullName evidence="1">Uncharacterized protein</fullName>
    </submittedName>
</protein>
<evidence type="ECO:0000313" key="2">
    <source>
        <dbReference type="Proteomes" id="UP001140096"/>
    </source>
</evidence>
<reference evidence="1" key="1">
    <citation type="submission" date="2022-07" db="EMBL/GenBank/DDBJ databases">
        <title>Phylogenomic reconstructions and comparative analyses of Kickxellomycotina fungi.</title>
        <authorList>
            <person name="Reynolds N.K."/>
            <person name="Stajich J.E."/>
            <person name="Barry K."/>
            <person name="Grigoriev I.V."/>
            <person name="Crous P."/>
            <person name="Smith M.E."/>
        </authorList>
    </citation>
    <scope>NUCLEOTIDE SEQUENCE</scope>
    <source>
        <strain evidence="1">CBS 102833</strain>
    </source>
</reference>
<gene>
    <name evidence="1" type="ORF">H4S07_004645</name>
</gene>
<sequence>MLSDAAAVAVPDMESPALVQPHHSGTPFPPVDLNCQPHANILSSGLPQGAASPSPVDASPERKDDKAAPVRKRLSLACTTCRQRKVKCDGGRPSCRTCAKFNWPCIYQPSNRKRGPRPRALALIDGSIPYSSRPHWAVSHSYYSYGYPGHSPLSPPPPPPPLHFAVSHNPDLPLNGAPMQVDPARHQPGSYNHDSYSTYGDFVANTGVIRIRPPPMHSPAFSQVSPTSMYMHRDTQSHQHHHPYHHGSSHRIGHSSSLQMSSPGTFDARPTSPIPPLSAHDAPRYLDRPAPTNMSPPYTRALHVSAPDPHRYPPHHSPMLMSPPGLHAPDALRYPPQSQPALSTCAGMTSTPDSALGQDVPPSISSVMQHQHPLMGSSWPSEVSVRAQPLEVPMLRSTPPQHMQQSALSYSSAMDMLPSKGISAVAVAQPPAIYARGKADTPPAADCSNNGFQTQPNPVDQYLLHRNRLPPPLSPRLVYGDGQVQSPLATPAGYDLCHAEHREQRFLSDVNRHAPARAMTTCMLPFSDGVARPRLPPLSEVLGKDYQIALSPTGAHKNSDAQPASAGAAAADHFALSLSRRKDSFRDEVSKMLAHDGLH</sequence>
<proteinExistence type="predicted"/>
<dbReference type="EMBL" id="JANBUP010001948">
    <property type="protein sequence ID" value="KAJ2802640.1"/>
    <property type="molecule type" value="Genomic_DNA"/>
</dbReference>